<evidence type="ECO:0000313" key="7">
    <source>
        <dbReference type="Proteomes" id="UP000282971"/>
    </source>
</evidence>
<dbReference type="GO" id="GO:0004132">
    <property type="term" value="F:dCMP deaminase activity"/>
    <property type="evidence" value="ECO:0007669"/>
    <property type="project" value="TreeGrafter"/>
</dbReference>
<dbReference type="PANTHER" id="PTHR11086">
    <property type="entry name" value="DEOXYCYTIDYLATE DEAMINASE-RELATED"/>
    <property type="match status" value="1"/>
</dbReference>
<dbReference type="Proteomes" id="UP000282971">
    <property type="component" value="Unassembled WGS sequence"/>
</dbReference>
<keyword evidence="3" id="KW-0378">Hydrolase</keyword>
<dbReference type="EMBL" id="SACN01000001">
    <property type="protein sequence ID" value="RVT93122.1"/>
    <property type="molecule type" value="Genomic_DNA"/>
</dbReference>
<dbReference type="PANTHER" id="PTHR11086:SF18">
    <property type="entry name" value="DEOXYCYTIDYLATE DEAMINASE"/>
    <property type="match status" value="1"/>
</dbReference>
<dbReference type="Gene3D" id="3.40.140.10">
    <property type="entry name" value="Cytidine Deaminase, domain 2"/>
    <property type="match status" value="1"/>
</dbReference>
<name>A0A437M613_9SPHN</name>
<dbReference type="RefSeq" id="WP_127741416.1">
    <property type="nucleotide sequence ID" value="NZ_SACN01000001.1"/>
</dbReference>
<keyword evidence="7" id="KW-1185">Reference proteome</keyword>
<dbReference type="PROSITE" id="PS51747">
    <property type="entry name" value="CYT_DCMP_DEAMINASES_2"/>
    <property type="match status" value="1"/>
</dbReference>
<dbReference type="InterPro" id="IPR016192">
    <property type="entry name" value="APOBEC/CMP_deaminase_Zn-bd"/>
</dbReference>
<evidence type="ECO:0000256" key="2">
    <source>
        <dbReference type="ARBA" id="ARBA00022723"/>
    </source>
</evidence>
<organism evidence="6 7">
    <name type="scientific">Sphingomonas crocodyli</name>
    <dbReference type="NCBI Taxonomy" id="1979270"/>
    <lineage>
        <taxon>Bacteria</taxon>
        <taxon>Pseudomonadati</taxon>
        <taxon>Pseudomonadota</taxon>
        <taxon>Alphaproteobacteria</taxon>
        <taxon>Sphingomonadales</taxon>
        <taxon>Sphingomonadaceae</taxon>
        <taxon>Sphingomonas</taxon>
    </lineage>
</organism>
<dbReference type="Gene3D" id="3.40.50.300">
    <property type="entry name" value="P-loop containing nucleotide triphosphate hydrolases"/>
    <property type="match status" value="1"/>
</dbReference>
<evidence type="ECO:0000256" key="3">
    <source>
        <dbReference type="ARBA" id="ARBA00022801"/>
    </source>
</evidence>
<dbReference type="GO" id="GO:0008270">
    <property type="term" value="F:zinc ion binding"/>
    <property type="evidence" value="ECO:0007669"/>
    <property type="project" value="InterPro"/>
</dbReference>
<accession>A0A437M613</accession>
<evidence type="ECO:0000256" key="4">
    <source>
        <dbReference type="ARBA" id="ARBA00022833"/>
    </source>
</evidence>
<proteinExistence type="inferred from homology"/>
<feature type="domain" description="CMP/dCMP-type deaminase" evidence="5">
    <location>
        <begin position="268"/>
        <end position="451"/>
    </location>
</feature>
<evidence type="ECO:0000259" key="5">
    <source>
        <dbReference type="PROSITE" id="PS51747"/>
    </source>
</evidence>
<dbReference type="Pfam" id="PF00383">
    <property type="entry name" value="dCMP_cyt_deam_1"/>
    <property type="match status" value="1"/>
</dbReference>
<keyword evidence="2" id="KW-0479">Metal-binding</keyword>
<evidence type="ECO:0000256" key="1">
    <source>
        <dbReference type="ARBA" id="ARBA00006576"/>
    </source>
</evidence>
<dbReference type="SUPFAM" id="SSF53927">
    <property type="entry name" value="Cytidine deaminase-like"/>
    <property type="match status" value="1"/>
</dbReference>
<gene>
    <name evidence="6" type="ORF">EOD43_04285</name>
</gene>
<sequence length="552" mass="60496">MASTTAKAATGNHANDDAKDAQAILHQNRSNEIWLGVVGPVGAGGSHAIKALEKACGAAGYKVETIKMSSLIRDWAVARELSVPPEGHKTLESVETMQNLGDHIRKRDPAGVARLCLAAIAAKRAEKTGRTFTRGEVVEPDQEKRAYLIDSIRHPAETSLFRRAYGNAFALVGVVCREDIRRERIIGKYLNNQQREDPAQISMVDQFIARDADDSTAAYGQHVTSAFHEADFFIDNSEQEGADQRIVLEDELGRLVGIITHSRIIRPTIEETAMHHAHSARVRSACLSRQVGAALVDADGTVVSTGTNEVPKAGGGIYGEHFSGIETPPDHRCAFRPGPKICSSNVEQNRIIDELIDALPALQQVEDQAALRARIRKTRLGGLIEFSRAVHAEMDALLSAGREGVSTIGTRLFVTTFPCHYCARHIVSAGVYEVQFIEPYPKSLALALHVDAIAVEEDSWMPPEEISAAEEKRRAIALQEGKRQPEEPGRVLFKPFVGVAPRLYLRAFEKTRDLKEKVSGEIRLGTPAWGDEWSPFTSAYPELEAALTKTLP</sequence>
<evidence type="ECO:0000313" key="6">
    <source>
        <dbReference type="EMBL" id="RVT93122.1"/>
    </source>
</evidence>
<dbReference type="InterPro" id="IPR016193">
    <property type="entry name" value="Cytidine_deaminase-like"/>
</dbReference>
<keyword evidence="4" id="KW-0862">Zinc</keyword>
<dbReference type="PROSITE" id="PS00903">
    <property type="entry name" value="CYT_DCMP_DEAMINASES_1"/>
    <property type="match status" value="1"/>
</dbReference>
<dbReference type="AlphaFoldDB" id="A0A437M613"/>
<dbReference type="OrthoDB" id="9788517at2"/>
<dbReference type="InterPro" id="IPR015517">
    <property type="entry name" value="dCMP_deaminase-rel"/>
</dbReference>
<dbReference type="InterPro" id="IPR002125">
    <property type="entry name" value="CMP_dCMP_dom"/>
</dbReference>
<protein>
    <submittedName>
        <fullName evidence="6">Deoxycytidylate deaminase</fullName>
    </submittedName>
</protein>
<comment type="similarity">
    <text evidence="1">Belongs to the cytidine and deoxycytidylate deaminase family.</text>
</comment>
<dbReference type="InterPro" id="IPR027417">
    <property type="entry name" value="P-loop_NTPase"/>
</dbReference>
<reference evidence="6 7" key="1">
    <citation type="submission" date="2019-01" db="EMBL/GenBank/DDBJ databases">
        <authorList>
            <person name="Chen W.-M."/>
        </authorList>
    </citation>
    <scope>NUCLEOTIDE SEQUENCE [LARGE SCALE GENOMIC DNA]</scope>
    <source>
        <strain evidence="6 7">CCP-7</strain>
    </source>
</reference>
<dbReference type="NCBIfam" id="NF041025">
    <property type="entry name" value="antiphage_deaminase"/>
    <property type="match status" value="1"/>
</dbReference>
<comment type="caution">
    <text evidence="6">The sequence shown here is derived from an EMBL/GenBank/DDBJ whole genome shotgun (WGS) entry which is preliminary data.</text>
</comment>
<dbReference type="GO" id="GO:0005737">
    <property type="term" value="C:cytoplasm"/>
    <property type="evidence" value="ECO:0007669"/>
    <property type="project" value="TreeGrafter"/>
</dbReference>